<keyword evidence="2" id="KW-1185">Reference proteome</keyword>
<name>A0A2R6RZ67_ACTCC</name>
<gene>
    <name evidence="1" type="ORF">CEY00_Acc02505</name>
</gene>
<organism evidence="1 2">
    <name type="scientific">Actinidia chinensis var. chinensis</name>
    <name type="common">Chinese soft-hair kiwi</name>
    <dbReference type="NCBI Taxonomy" id="1590841"/>
    <lineage>
        <taxon>Eukaryota</taxon>
        <taxon>Viridiplantae</taxon>
        <taxon>Streptophyta</taxon>
        <taxon>Embryophyta</taxon>
        <taxon>Tracheophyta</taxon>
        <taxon>Spermatophyta</taxon>
        <taxon>Magnoliopsida</taxon>
        <taxon>eudicotyledons</taxon>
        <taxon>Gunneridae</taxon>
        <taxon>Pentapetalae</taxon>
        <taxon>asterids</taxon>
        <taxon>Ericales</taxon>
        <taxon>Actinidiaceae</taxon>
        <taxon>Actinidia</taxon>
    </lineage>
</organism>
<protein>
    <submittedName>
        <fullName evidence="1">Polyketide synthase</fullName>
    </submittedName>
</protein>
<evidence type="ECO:0000313" key="2">
    <source>
        <dbReference type="Proteomes" id="UP000241394"/>
    </source>
</evidence>
<accession>A0A2R6RZ67</accession>
<evidence type="ECO:0000313" key="1">
    <source>
        <dbReference type="EMBL" id="PSS35303.1"/>
    </source>
</evidence>
<dbReference type="Gramene" id="PSS35303">
    <property type="protein sequence ID" value="PSS35303"/>
    <property type="gene ID" value="CEY00_Acc02505"/>
</dbReference>
<reference evidence="2" key="2">
    <citation type="journal article" date="2018" name="BMC Genomics">
        <title>A manually annotated Actinidia chinensis var. chinensis (kiwifruit) genome highlights the challenges associated with draft genomes and gene prediction in plants.</title>
        <authorList>
            <person name="Pilkington S.M."/>
            <person name="Crowhurst R."/>
            <person name="Hilario E."/>
            <person name="Nardozza S."/>
            <person name="Fraser L."/>
            <person name="Peng Y."/>
            <person name="Gunaseelan K."/>
            <person name="Simpson R."/>
            <person name="Tahir J."/>
            <person name="Deroles S.C."/>
            <person name="Templeton K."/>
            <person name="Luo Z."/>
            <person name="Davy M."/>
            <person name="Cheng C."/>
            <person name="McNeilage M."/>
            <person name="Scaglione D."/>
            <person name="Liu Y."/>
            <person name="Zhang Q."/>
            <person name="Datson P."/>
            <person name="De Silva N."/>
            <person name="Gardiner S.E."/>
            <person name="Bassett H."/>
            <person name="Chagne D."/>
            <person name="McCallum J."/>
            <person name="Dzierzon H."/>
            <person name="Deng C."/>
            <person name="Wang Y.Y."/>
            <person name="Barron L."/>
            <person name="Manako K."/>
            <person name="Bowen J."/>
            <person name="Foster T.M."/>
            <person name="Erridge Z.A."/>
            <person name="Tiffin H."/>
            <person name="Waite C.N."/>
            <person name="Davies K.M."/>
            <person name="Grierson E.P."/>
            <person name="Laing W.A."/>
            <person name="Kirk R."/>
            <person name="Chen X."/>
            <person name="Wood M."/>
            <person name="Montefiori M."/>
            <person name="Brummell D.A."/>
            <person name="Schwinn K.E."/>
            <person name="Catanach A."/>
            <person name="Fullerton C."/>
            <person name="Li D."/>
            <person name="Meiyalaghan S."/>
            <person name="Nieuwenhuizen N."/>
            <person name="Read N."/>
            <person name="Prakash R."/>
            <person name="Hunter D."/>
            <person name="Zhang H."/>
            <person name="McKenzie M."/>
            <person name="Knabel M."/>
            <person name="Harris A."/>
            <person name="Allan A.C."/>
            <person name="Gleave A."/>
            <person name="Chen A."/>
            <person name="Janssen B.J."/>
            <person name="Plunkett B."/>
            <person name="Ampomah-Dwamena C."/>
            <person name="Voogd C."/>
            <person name="Leif D."/>
            <person name="Lafferty D."/>
            <person name="Souleyre E.J.F."/>
            <person name="Varkonyi-Gasic E."/>
            <person name="Gambi F."/>
            <person name="Hanley J."/>
            <person name="Yao J.L."/>
            <person name="Cheung J."/>
            <person name="David K.M."/>
            <person name="Warren B."/>
            <person name="Marsh K."/>
            <person name="Snowden K.C."/>
            <person name="Lin-Wang K."/>
            <person name="Brian L."/>
            <person name="Martinez-Sanchez M."/>
            <person name="Wang M."/>
            <person name="Ileperuma N."/>
            <person name="Macnee N."/>
            <person name="Campin R."/>
            <person name="McAtee P."/>
            <person name="Drummond R.S.M."/>
            <person name="Espley R.V."/>
            <person name="Ireland H.S."/>
            <person name="Wu R."/>
            <person name="Atkinson R.G."/>
            <person name="Karunairetnam S."/>
            <person name="Bulley S."/>
            <person name="Chunkath S."/>
            <person name="Hanley Z."/>
            <person name="Storey R."/>
            <person name="Thrimawithana A.H."/>
            <person name="Thomson S."/>
            <person name="David C."/>
            <person name="Testolin R."/>
            <person name="Huang H."/>
            <person name="Hellens R.P."/>
            <person name="Schaffer R.J."/>
        </authorList>
    </citation>
    <scope>NUCLEOTIDE SEQUENCE [LARGE SCALE GENOMIC DNA]</scope>
    <source>
        <strain evidence="2">cv. Red5</strain>
    </source>
</reference>
<dbReference type="Proteomes" id="UP000241394">
    <property type="component" value="Chromosome LG2"/>
</dbReference>
<reference evidence="1 2" key="1">
    <citation type="submission" date="2017-07" db="EMBL/GenBank/DDBJ databases">
        <title>An improved, manually edited Actinidia chinensis var. chinensis (kiwifruit) genome highlights the challenges associated with draft genomes and gene prediction in plants.</title>
        <authorList>
            <person name="Pilkington S."/>
            <person name="Crowhurst R."/>
            <person name="Hilario E."/>
            <person name="Nardozza S."/>
            <person name="Fraser L."/>
            <person name="Peng Y."/>
            <person name="Gunaseelan K."/>
            <person name="Simpson R."/>
            <person name="Tahir J."/>
            <person name="Deroles S."/>
            <person name="Templeton K."/>
            <person name="Luo Z."/>
            <person name="Davy M."/>
            <person name="Cheng C."/>
            <person name="Mcneilage M."/>
            <person name="Scaglione D."/>
            <person name="Liu Y."/>
            <person name="Zhang Q."/>
            <person name="Datson P."/>
            <person name="De Silva N."/>
            <person name="Gardiner S."/>
            <person name="Bassett H."/>
            <person name="Chagne D."/>
            <person name="Mccallum J."/>
            <person name="Dzierzon H."/>
            <person name="Deng C."/>
            <person name="Wang Y.-Y."/>
            <person name="Barron N."/>
            <person name="Manako K."/>
            <person name="Bowen J."/>
            <person name="Foster T."/>
            <person name="Erridge Z."/>
            <person name="Tiffin H."/>
            <person name="Waite C."/>
            <person name="Davies K."/>
            <person name="Grierson E."/>
            <person name="Laing W."/>
            <person name="Kirk R."/>
            <person name="Chen X."/>
            <person name="Wood M."/>
            <person name="Montefiori M."/>
            <person name="Brummell D."/>
            <person name="Schwinn K."/>
            <person name="Catanach A."/>
            <person name="Fullerton C."/>
            <person name="Li D."/>
            <person name="Meiyalaghan S."/>
            <person name="Nieuwenhuizen N."/>
            <person name="Read N."/>
            <person name="Prakash R."/>
            <person name="Hunter D."/>
            <person name="Zhang H."/>
            <person name="Mckenzie M."/>
            <person name="Knabel M."/>
            <person name="Harris A."/>
            <person name="Allan A."/>
            <person name="Chen A."/>
            <person name="Janssen B."/>
            <person name="Plunkett B."/>
            <person name="Dwamena C."/>
            <person name="Voogd C."/>
            <person name="Leif D."/>
            <person name="Lafferty D."/>
            <person name="Souleyre E."/>
            <person name="Varkonyi-Gasic E."/>
            <person name="Gambi F."/>
            <person name="Hanley J."/>
            <person name="Yao J.-L."/>
            <person name="Cheung J."/>
            <person name="David K."/>
            <person name="Warren B."/>
            <person name="Marsh K."/>
            <person name="Snowden K."/>
            <person name="Lin-Wang K."/>
            <person name="Brian L."/>
            <person name="Martinez-Sanchez M."/>
            <person name="Wang M."/>
            <person name="Ileperuma N."/>
            <person name="Macnee N."/>
            <person name="Campin R."/>
            <person name="Mcatee P."/>
            <person name="Drummond R."/>
            <person name="Espley R."/>
            <person name="Ireland H."/>
            <person name="Wu R."/>
            <person name="Atkinson R."/>
            <person name="Karunairetnam S."/>
            <person name="Bulley S."/>
            <person name="Chunkath S."/>
            <person name="Hanley Z."/>
            <person name="Storey R."/>
            <person name="Thrimawithana A."/>
            <person name="Thomson S."/>
            <person name="David C."/>
            <person name="Testolin R."/>
        </authorList>
    </citation>
    <scope>NUCLEOTIDE SEQUENCE [LARGE SCALE GENOMIC DNA]</scope>
    <source>
        <strain evidence="2">cv. Red5</strain>
        <tissue evidence="1">Young leaf</tissue>
    </source>
</reference>
<dbReference type="AlphaFoldDB" id="A0A2R6RZ67"/>
<sequence>MFVSFSRFCKAQCKAVIKKKRRANIVINLIHVGNCIRVSVAEVHVCSEEENLTVTSLICFAEEGYARHRTSFFLAGF</sequence>
<dbReference type="InParanoid" id="A0A2R6RZ67"/>
<comment type="caution">
    <text evidence="1">The sequence shown here is derived from an EMBL/GenBank/DDBJ whole genome shotgun (WGS) entry which is preliminary data.</text>
</comment>
<dbReference type="EMBL" id="NKQK01000002">
    <property type="protein sequence ID" value="PSS35303.1"/>
    <property type="molecule type" value="Genomic_DNA"/>
</dbReference>
<proteinExistence type="predicted"/>